<reference evidence="13" key="1">
    <citation type="submission" date="2021-02" db="EMBL/GenBank/DDBJ databases">
        <authorList>
            <person name="Nowell W R."/>
        </authorList>
    </citation>
    <scope>NUCLEOTIDE SEQUENCE</scope>
</reference>
<proteinExistence type="predicted"/>
<feature type="transmembrane region" description="Helical" evidence="11">
    <location>
        <begin position="6"/>
        <end position="29"/>
    </location>
</feature>
<feature type="domain" description="G-protein coupled receptors family 1 profile" evidence="12">
    <location>
        <begin position="352"/>
        <end position="1098"/>
    </location>
</feature>
<keyword evidence="2" id="KW-1003">Cell membrane</keyword>
<dbReference type="SMART" id="SM01381">
    <property type="entry name" value="7TM_GPCR_Srsx"/>
    <property type="match status" value="1"/>
</dbReference>
<dbReference type="PANTHER" id="PTHR24248">
    <property type="entry name" value="ADRENERGIC RECEPTOR-RELATED G-PROTEIN COUPLED RECEPTOR"/>
    <property type="match status" value="1"/>
</dbReference>
<keyword evidence="5" id="KW-0297">G-protein coupled receptor</keyword>
<keyword evidence="3 11" id="KW-0812">Transmembrane</keyword>
<evidence type="ECO:0000313" key="15">
    <source>
        <dbReference type="Proteomes" id="UP000663860"/>
    </source>
</evidence>
<organism evidence="13 15">
    <name type="scientific">Adineta steineri</name>
    <dbReference type="NCBI Taxonomy" id="433720"/>
    <lineage>
        <taxon>Eukaryota</taxon>
        <taxon>Metazoa</taxon>
        <taxon>Spiralia</taxon>
        <taxon>Gnathifera</taxon>
        <taxon>Rotifera</taxon>
        <taxon>Eurotatoria</taxon>
        <taxon>Bdelloidea</taxon>
        <taxon>Adinetida</taxon>
        <taxon>Adinetidae</taxon>
        <taxon>Adineta</taxon>
    </lineage>
</organism>
<dbReference type="Gene3D" id="1.20.140.150">
    <property type="match status" value="1"/>
</dbReference>
<feature type="transmembrane region" description="Helical" evidence="11">
    <location>
        <begin position="373"/>
        <end position="398"/>
    </location>
</feature>
<name>A0A815E3W1_9BILA</name>
<sequence length="1154" mass="130037">MDRASFWKWFLVAALVLSLTAFILGWIGFGVPDWHKFQRYNNTIVEYYGLWAYCQEQTPLFDAICQRWPTAEKELFAGSRPSFIRTTEGLMTTGMVILSLGLFIGILAAVLPLLTYLAAGLALIAFIFLVVGLPIFGRQSSIYSRVRGDYSYTKRYGFWLMVPTIVLEFLAILFFAAAGFLYKKYGYGNIANSFNNKSHYLRDNNVYGGKQKLGPANFLTGPSVIPAPIPIPYGVRPPYAIGGNRPPPNPYLTTETMTEPSLLSQYLAQRVTPLYESAPIQLTSGSLLPQPTIARVVSGRGLNNVTPSYYRFGEPVGPQFTPIINYSDYSQEFQPIWISLSLISIIIFTVGGNSLVCIAVIRERHLQNTTNYFLTSLALTDCLVACLVMPLAVAVEFIGHFPFDSLTCNIWLTFDVCCCTSSIWHMWYVMSLNRYLTLRYPLKYGRNKRRSFVTYKIIIIWLISFAICLPLFILGLTDSSNVYNEETRACFAAHRIFKIYGSFVAFFIPLIIMIVTYALTMSALQQAHATKQQRTRRRKKIHAVVNLAAMAIKWKRAVNTVEILDEKNLSINLQHNIPSIEKRMSISEQRKRSSSLLTTGEPKKTIFISNHCLNESSQPISSLTHREKQLELSGEKSIHQSSNQRLYPMTPNSLQAPTKRSNSCTPLLEVKNARRSRRRSSSVHTLLQIRRNSAEITKELAHLSAQLSASMTNDGIANKRLSLSIPNTYESNEHGTPTIDQLLAETSVNQPIIIPSSFLTVNPKRRRRSNSADIRLPITEFYARKESVPNLTIPDIPDLLVTSESSQNSSCNNLESIEHHSNIDTACQRIKDWITVTSSSTNLNHDHNSKLSTRCVSDNNFTEHTPMLTGNKQHCSTLTNLQRHFPHIEQLYGQTSTLNSTFHPQQQQHQQQHLLVNDHVASVQNFATVKRASVCSLTSSLINSRFSRNNRPSTSSSIGSSSLQGTIRKVRPRLHDIVSQVSFQMVSLDTDDTSSCTSSFTHHSAHLKSVRLGPANSLPNNTFNKKRQRFKSLVKKSASNERKAMRVLLIIFCIFVILWTPFFVINLVSCFITEIHPVLASVATWLGYCSSCANPIIYTIFSRTFRQAFVNILTCRKTMNSHPSSQMFSPSAYSKSMSVGRKLSAMTKGQFDVR</sequence>
<evidence type="ECO:0000256" key="3">
    <source>
        <dbReference type="ARBA" id="ARBA00022692"/>
    </source>
</evidence>
<feature type="transmembrane region" description="Helical" evidence="11">
    <location>
        <begin position="496"/>
        <end position="519"/>
    </location>
</feature>
<evidence type="ECO:0000256" key="4">
    <source>
        <dbReference type="ARBA" id="ARBA00022989"/>
    </source>
</evidence>
<dbReference type="Proteomes" id="UP000663860">
    <property type="component" value="Unassembled WGS sequence"/>
</dbReference>
<gene>
    <name evidence="13" type="ORF">IZO911_LOCUS34099</name>
    <name evidence="14" type="ORF">KXQ929_LOCUS2529</name>
</gene>
<keyword evidence="8" id="KW-0675">Receptor</keyword>
<feature type="transmembrane region" description="Helical" evidence="11">
    <location>
        <begin position="410"/>
        <end position="432"/>
    </location>
</feature>
<evidence type="ECO:0000313" key="13">
    <source>
        <dbReference type="EMBL" id="CAF1301762.1"/>
    </source>
</evidence>
<evidence type="ECO:0000259" key="12">
    <source>
        <dbReference type="PROSITE" id="PS50262"/>
    </source>
</evidence>
<evidence type="ECO:0000256" key="8">
    <source>
        <dbReference type="ARBA" id="ARBA00023170"/>
    </source>
</evidence>
<feature type="transmembrane region" description="Helical" evidence="11">
    <location>
        <begin position="1047"/>
        <end position="1072"/>
    </location>
</feature>
<evidence type="ECO:0000256" key="7">
    <source>
        <dbReference type="ARBA" id="ARBA00023157"/>
    </source>
</evidence>
<evidence type="ECO:0000256" key="6">
    <source>
        <dbReference type="ARBA" id="ARBA00023136"/>
    </source>
</evidence>
<dbReference type="EMBL" id="CAJNOE010000656">
    <property type="protein sequence ID" value="CAF1301762.1"/>
    <property type="molecule type" value="Genomic_DNA"/>
</dbReference>
<keyword evidence="9" id="KW-0807">Transducer</keyword>
<evidence type="ECO:0000256" key="1">
    <source>
        <dbReference type="ARBA" id="ARBA00004651"/>
    </source>
</evidence>
<dbReference type="AlphaFoldDB" id="A0A815E3W1"/>
<keyword evidence="6 11" id="KW-0472">Membrane</keyword>
<dbReference type="PANTHER" id="PTHR24248:SF125">
    <property type="entry name" value="DOPAMINE D2-LIKE RECEPTOR"/>
    <property type="match status" value="1"/>
</dbReference>
<keyword evidence="7" id="KW-1015">Disulfide bond</keyword>
<comment type="caution">
    <text evidence="13">The sequence shown here is derived from an EMBL/GenBank/DDBJ whole genome shotgun (WGS) entry which is preliminary data.</text>
</comment>
<dbReference type="FunFam" id="1.20.1070.10:FF:000523">
    <property type="entry name" value="5-hydroxytryptamine receptor 2B"/>
    <property type="match status" value="1"/>
</dbReference>
<evidence type="ECO:0000313" key="14">
    <source>
        <dbReference type="EMBL" id="CAF3548456.1"/>
    </source>
</evidence>
<feature type="transmembrane region" description="Helical" evidence="11">
    <location>
        <begin position="453"/>
        <end position="476"/>
    </location>
</feature>
<feature type="transmembrane region" description="Helical" evidence="11">
    <location>
        <begin position="89"/>
        <end position="110"/>
    </location>
</feature>
<feature type="transmembrane region" description="Helical" evidence="11">
    <location>
        <begin position="1078"/>
        <end position="1101"/>
    </location>
</feature>
<dbReference type="PRINTS" id="PR00237">
    <property type="entry name" value="GPCRRHODOPSN"/>
</dbReference>
<feature type="transmembrane region" description="Helical" evidence="11">
    <location>
        <begin position="336"/>
        <end position="361"/>
    </location>
</feature>
<protein>
    <recommendedName>
        <fullName evidence="12">G-protein coupled receptors family 1 profile domain-containing protein</fullName>
    </recommendedName>
</protein>
<dbReference type="InterPro" id="IPR000276">
    <property type="entry name" value="GPCR_Rhodpsn"/>
</dbReference>
<feature type="region of interest" description="Disordered" evidence="10">
    <location>
        <begin position="634"/>
        <end position="662"/>
    </location>
</feature>
<dbReference type="EMBL" id="CAJOBB010000076">
    <property type="protein sequence ID" value="CAF3548456.1"/>
    <property type="molecule type" value="Genomic_DNA"/>
</dbReference>
<evidence type="ECO:0000256" key="11">
    <source>
        <dbReference type="SAM" id="Phobius"/>
    </source>
</evidence>
<accession>A0A815E3W1</accession>
<feature type="compositionally biased region" description="Polar residues" evidence="10">
    <location>
        <begin position="639"/>
        <end position="662"/>
    </location>
</feature>
<dbReference type="Gene3D" id="1.20.1070.10">
    <property type="entry name" value="Rhodopsin 7-helix transmembrane proteins"/>
    <property type="match status" value="2"/>
</dbReference>
<dbReference type="Proteomes" id="UP000663868">
    <property type="component" value="Unassembled WGS sequence"/>
</dbReference>
<dbReference type="Pfam" id="PF00001">
    <property type="entry name" value="7tm_1"/>
    <property type="match status" value="2"/>
</dbReference>
<evidence type="ECO:0000256" key="2">
    <source>
        <dbReference type="ARBA" id="ARBA00022475"/>
    </source>
</evidence>
<dbReference type="GO" id="GO:0004930">
    <property type="term" value="F:G protein-coupled receptor activity"/>
    <property type="evidence" value="ECO:0007669"/>
    <property type="project" value="UniProtKB-KW"/>
</dbReference>
<comment type="subcellular location">
    <subcellularLocation>
        <location evidence="1">Cell membrane</location>
        <topology evidence="1">Multi-pass membrane protein</topology>
    </subcellularLocation>
</comment>
<dbReference type="SUPFAM" id="SSF81321">
    <property type="entry name" value="Family A G protein-coupled receptor-like"/>
    <property type="match status" value="2"/>
</dbReference>
<dbReference type="PROSITE" id="PS50262">
    <property type="entry name" value="G_PROTEIN_RECEP_F1_2"/>
    <property type="match status" value="1"/>
</dbReference>
<dbReference type="InterPro" id="IPR017452">
    <property type="entry name" value="GPCR_Rhodpsn_7TM"/>
</dbReference>
<feature type="transmembrane region" description="Helical" evidence="11">
    <location>
        <begin position="158"/>
        <end position="182"/>
    </location>
</feature>
<evidence type="ECO:0000256" key="5">
    <source>
        <dbReference type="ARBA" id="ARBA00023040"/>
    </source>
</evidence>
<feature type="transmembrane region" description="Helical" evidence="11">
    <location>
        <begin position="116"/>
        <end position="137"/>
    </location>
</feature>
<dbReference type="GO" id="GO:0005886">
    <property type="term" value="C:plasma membrane"/>
    <property type="evidence" value="ECO:0007669"/>
    <property type="project" value="UniProtKB-SubCell"/>
</dbReference>
<evidence type="ECO:0000256" key="9">
    <source>
        <dbReference type="ARBA" id="ARBA00023224"/>
    </source>
</evidence>
<keyword evidence="4 11" id="KW-1133">Transmembrane helix</keyword>
<evidence type="ECO:0000256" key="10">
    <source>
        <dbReference type="SAM" id="MobiDB-lite"/>
    </source>
</evidence>